<gene>
    <name evidence="15" type="ORF">CEY00_Acc21942</name>
</gene>
<dbReference type="PANTHER" id="PTHR47944:SF10">
    <property type="entry name" value="CYTOCHROME P450 98A9"/>
    <property type="match status" value="1"/>
</dbReference>
<comment type="caution">
    <text evidence="15">The sequence shown here is derived from an EMBL/GenBank/DDBJ whole genome shotgun (WGS) entry which is preliminary data.</text>
</comment>
<dbReference type="InterPro" id="IPR002401">
    <property type="entry name" value="Cyt_P450_E_grp-I"/>
</dbReference>
<proteinExistence type="inferred from homology"/>
<keyword evidence="9 12" id="KW-0408">Iron</keyword>
<evidence type="ECO:0000256" key="8">
    <source>
        <dbReference type="ARBA" id="ARBA00023002"/>
    </source>
</evidence>
<keyword evidence="16" id="KW-1185">Reference proteome</keyword>
<reference evidence="15 16" key="1">
    <citation type="submission" date="2017-07" db="EMBL/GenBank/DDBJ databases">
        <title>An improved, manually edited Actinidia chinensis var. chinensis (kiwifruit) genome highlights the challenges associated with draft genomes and gene prediction in plants.</title>
        <authorList>
            <person name="Pilkington S."/>
            <person name="Crowhurst R."/>
            <person name="Hilario E."/>
            <person name="Nardozza S."/>
            <person name="Fraser L."/>
            <person name="Peng Y."/>
            <person name="Gunaseelan K."/>
            <person name="Simpson R."/>
            <person name="Tahir J."/>
            <person name="Deroles S."/>
            <person name="Templeton K."/>
            <person name="Luo Z."/>
            <person name="Davy M."/>
            <person name="Cheng C."/>
            <person name="Mcneilage M."/>
            <person name="Scaglione D."/>
            <person name="Liu Y."/>
            <person name="Zhang Q."/>
            <person name="Datson P."/>
            <person name="De Silva N."/>
            <person name="Gardiner S."/>
            <person name="Bassett H."/>
            <person name="Chagne D."/>
            <person name="Mccallum J."/>
            <person name="Dzierzon H."/>
            <person name="Deng C."/>
            <person name="Wang Y.-Y."/>
            <person name="Barron N."/>
            <person name="Manako K."/>
            <person name="Bowen J."/>
            <person name="Foster T."/>
            <person name="Erridge Z."/>
            <person name="Tiffin H."/>
            <person name="Waite C."/>
            <person name="Davies K."/>
            <person name="Grierson E."/>
            <person name="Laing W."/>
            <person name="Kirk R."/>
            <person name="Chen X."/>
            <person name="Wood M."/>
            <person name="Montefiori M."/>
            <person name="Brummell D."/>
            <person name="Schwinn K."/>
            <person name="Catanach A."/>
            <person name="Fullerton C."/>
            <person name="Li D."/>
            <person name="Meiyalaghan S."/>
            <person name="Nieuwenhuizen N."/>
            <person name="Read N."/>
            <person name="Prakash R."/>
            <person name="Hunter D."/>
            <person name="Zhang H."/>
            <person name="Mckenzie M."/>
            <person name="Knabel M."/>
            <person name="Harris A."/>
            <person name="Allan A."/>
            <person name="Chen A."/>
            <person name="Janssen B."/>
            <person name="Plunkett B."/>
            <person name="Dwamena C."/>
            <person name="Voogd C."/>
            <person name="Leif D."/>
            <person name="Lafferty D."/>
            <person name="Souleyre E."/>
            <person name="Varkonyi-Gasic E."/>
            <person name="Gambi F."/>
            <person name="Hanley J."/>
            <person name="Yao J.-L."/>
            <person name="Cheung J."/>
            <person name="David K."/>
            <person name="Warren B."/>
            <person name="Marsh K."/>
            <person name="Snowden K."/>
            <person name="Lin-Wang K."/>
            <person name="Brian L."/>
            <person name="Martinez-Sanchez M."/>
            <person name="Wang M."/>
            <person name="Ileperuma N."/>
            <person name="Macnee N."/>
            <person name="Campin R."/>
            <person name="Mcatee P."/>
            <person name="Drummond R."/>
            <person name="Espley R."/>
            <person name="Ireland H."/>
            <person name="Wu R."/>
            <person name="Atkinson R."/>
            <person name="Karunairetnam S."/>
            <person name="Bulley S."/>
            <person name="Chunkath S."/>
            <person name="Hanley Z."/>
            <person name="Storey R."/>
            <person name="Thrimawithana A."/>
            <person name="Thomson S."/>
            <person name="David C."/>
            <person name="Testolin R."/>
        </authorList>
    </citation>
    <scope>NUCLEOTIDE SEQUENCE [LARGE SCALE GENOMIC DNA]</scope>
    <source>
        <strain evidence="16">cv. Red5</strain>
        <tissue evidence="15">Young leaf</tissue>
    </source>
</reference>
<name>A0A2R6PSS4_ACTCC</name>
<evidence type="ECO:0000256" key="10">
    <source>
        <dbReference type="ARBA" id="ARBA00023033"/>
    </source>
</evidence>
<dbReference type="OrthoDB" id="2789670at2759"/>
<dbReference type="Gramene" id="PSR95810">
    <property type="protein sequence ID" value="PSR95810"/>
    <property type="gene ID" value="CEY00_Acc21942"/>
</dbReference>
<dbReference type="PROSITE" id="PS00086">
    <property type="entry name" value="CYTOCHROME_P450"/>
    <property type="match status" value="1"/>
</dbReference>
<evidence type="ECO:0000256" key="2">
    <source>
        <dbReference type="ARBA" id="ARBA00004167"/>
    </source>
</evidence>
<dbReference type="Proteomes" id="UP000241394">
    <property type="component" value="Chromosome LG23"/>
</dbReference>
<evidence type="ECO:0000313" key="16">
    <source>
        <dbReference type="Proteomes" id="UP000241394"/>
    </source>
</evidence>
<dbReference type="FunFam" id="1.10.630.10:FF:000039">
    <property type="entry name" value="Cytochrome P450"/>
    <property type="match status" value="1"/>
</dbReference>
<protein>
    <submittedName>
        <fullName evidence="15">Cytochrome P450 98A2 like</fullName>
    </submittedName>
</protein>
<dbReference type="EMBL" id="NKQK01000023">
    <property type="protein sequence ID" value="PSR95810.1"/>
    <property type="molecule type" value="Genomic_DNA"/>
</dbReference>
<dbReference type="GO" id="GO:0020037">
    <property type="term" value="F:heme binding"/>
    <property type="evidence" value="ECO:0007669"/>
    <property type="project" value="InterPro"/>
</dbReference>
<evidence type="ECO:0000256" key="11">
    <source>
        <dbReference type="ARBA" id="ARBA00023136"/>
    </source>
</evidence>
<dbReference type="GO" id="GO:0016705">
    <property type="term" value="F:oxidoreductase activity, acting on paired donors, with incorporation or reduction of molecular oxygen"/>
    <property type="evidence" value="ECO:0007669"/>
    <property type="project" value="InterPro"/>
</dbReference>
<dbReference type="PANTHER" id="PTHR47944">
    <property type="entry name" value="CYTOCHROME P450 98A9"/>
    <property type="match status" value="1"/>
</dbReference>
<sequence>MRRILQARHTHEESTLHFNKHKSLEWLTTYSIYHHVLVDFLPSSRRNFTNHKTRLLFFPSSMSLLIPLSLLFVFAAYKLYQQPRYKLPPGPHPWPIIGNIFSIKMQPFRCFDEWSRCYGPIISVWLGSSLNIIVSTAELAEKVLKENDHQLANRPRNMTATQLTKGGKDLIWADYGPHYIKVRKVCTLELFSPKSLEAQRPIREDEVAAMIQSIFKDCTRGNGLLVRDYLREVTFNIITRTVLGKRFASLEREMDEQTSEFRAVAAAEQMGVVYLGLAEYIPWLRWMFWLKKKEINKHEARRDQQIRPLMEEHKLAGKGSPGPVNAVKYFLNALLTQQDKYDLSDDTVNGLIWDMVNAGKDTSLISVEWAIAELIRNPDVQLKAHEELDRVIGSDRAINELDLPNLPYLQCIAKEALRLHPPTPLLLPHKANADVKIGRYDIPRGSIVLVNVWAICRDPAIWPDPLAFRPERFTDQDVDVKGHDFRLLPFGAGRRVCPGAQLGINLVNSMLGHLLHHFNWSLPRGTKPGEIDMMEEHPGLVAYMRTPLQAVPSPRLPANLYKQNKKDM</sequence>
<evidence type="ECO:0000256" key="1">
    <source>
        <dbReference type="ARBA" id="ARBA00001971"/>
    </source>
</evidence>
<dbReference type="InterPro" id="IPR017972">
    <property type="entry name" value="Cyt_P450_CS"/>
</dbReference>
<comment type="cofactor">
    <cofactor evidence="1 12">
        <name>heme</name>
        <dbReference type="ChEBI" id="CHEBI:30413"/>
    </cofactor>
</comment>
<evidence type="ECO:0000256" key="6">
    <source>
        <dbReference type="ARBA" id="ARBA00022723"/>
    </source>
</evidence>
<dbReference type="InterPro" id="IPR001128">
    <property type="entry name" value="Cyt_P450"/>
</dbReference>
<comment type="subcellular location">
    <subcellularLocation>
        <location evidence="2">Membrane</location>
        <topology evidence="2">Single-pass membrane protein</topology>
    </subcellularLocation>
</comment>
<comment type="similarity">
    <text evidence="3 13">Belongs to the cytochrome P450 family.</text>
</comment>
<dbReference type="STRING" id="1590841.A0A2R6PSS4"/>
<evidence type="ECO:0000313" key="15">
    <source>
        <dbReference type="EMBL" id="PSR95810.1"/>
    </source>
</evidence>
<dbReference type="SUPFAM" id="SSF48264">
    <property type="entry name" value="Cytochrome P450"/>
    <property type="match status" value="1"/>
</dbReference>
<dbReference type="PRINTS" id="PR00385">
    <property type="entry name" value="P450"/>
</dbReference>
<keyword evidence="5 14" id="KW-0812">Transmembrane</keyword>
<dbReference type="GO" id="GO:0005506">
    <property type="term" value="F:iron ion binding"/>
    <property type="evidence" value="ECO:0007669"/>
    <property type="project" value="InterPro"/>
</dbReference>
<evidence type="ECO:0000256" key="4">
    <source>
        <dbReference type="ARBA" id="ARBA00022617"/>
    </source>
</evidence>
<dbReference type="InParanoid" id="A0A2R6PSS4"/>
<keyword evidence="7 14" id="KW-1133">Transmembrane helix</keyword>
<dbReference type="InterPro" id="IPR036396">
    <property type="entry name" value="Cyt_P450_sf"/>
</dbReference>
<evidence type="ECO:0000256" key="13">
    <source>
        <dbReference type="RuleBase" id="RU000461"/>
    </source>
</evidence>
<dbReference type="AlphaFoldDB" id="A0A2R6PSS4"/>
<keyword evidence="10 13" id="KW-0503">Monooxygenase</keyword>
<accession>A0A2R6PSS4</accession>
<evidence type="ECO:0000256" key="12">
    <source>
        <dbReference type="PIRSR" id="PIRSR602401-1"/>
    </source>
</evidence>
<dbReference type="OMA" id="ICRDPAI"/>
<organism evidence="15 16">
    <name type="scientific">Actinidia chinensis var. chinensis</name>
    <name type="common">Chinese soft-hair kiwi</name>
    <dbReference type="NCBI Taxonomy" id="1590841"/>
    <lineage>
        <taxon>Eukaryota</taxon>
        <taxon>Viridiplantae</taxon>
        <taxon>Streptophyta</taxon>
        <taxon>Embryophyta</taxon>
        <taxon>Tracheophyta</taxon>
        <taxon>Spermatophyta</taxon>
        <taxon>Magnoliopsida</taxon>
        <taxon>eudicotyledons</taxon>
        <taxon>Gunneridae</taxon>
        <taxon>Pentapetalae</taxon>
        <taxon>asterids</taxon>
        <taxon>Ericales</taxon>
        <taxon>Actinidiaceae</taxon>
        <taxon>Actinidia</taxon>
    </lineage>
</organism>
<dbReference type="GO" id="GO:0004497">
    <property type="term" value="F:monooxygenase activity"/>
    <property type="evidence" value="ECO:0007669"/>
    <property type="project" value="UniProtKB-KW"/>
</dbReference>
<evidence type="ECO:0000256" key="7">
    <source>
        <dbReference type="ARBA" id="ARBA00022989"/>
    </source>
</evidence>
<evidence type="ECO:0000256" key="14">
    <source>
        <dbReference type="SAM" id="Phobius"/>
    </source>
</evidence>
<dbReference type="PRINTS" id="PR00463">
    <property type="entry name" value="EP450I"/>
</dbReference>
<keyword evidence="8 13" id="KW-0560">Oxidoreductase</keyword>
<feature type="binding site" description="axial binding residue" evidence="12">
    <location>
        <position position="497"/>
    </location>
    <ligand>
        <name>heme</name>
        <dbReference type="ChEBI" id="CHEBI:30413"/>
    </ligand>
    <ligandPart>
        <name>Fe</name>
        <dbReference type="ChEBI" id="CHEBI:18248"/>
    </ligandPart>
</feature>
<keyword evidence="4 12" id="KW-0349">Heme</keyword>
<keyword evidence="6 12" id="KW-0479">Metal-binding</keyword>
<dbReference type="Gene3D" id="1.10.630.10">
    <property type="entry name" value="Cytochrome P450"/>
    <property type="match status" value="1"/>
</dbReference>
<keyword evidence="11 14" id="KW-0472">Membrane</keyword>
<evidence type="ECO:0000256" key="5">
    <source>
        <dbReference type="ARBA" id="ARBA00022692"/>
    </source>
</evidence>
<dbReference type="Pfam" id="PF00067">
    <property type="entry name" value="p450"/>
    <property type="match status" value="1"/>
</dbReference>
<evidence type="ECO:0000256" key="9">
    <source>
        <dbReference type="ARBA" id="ARBA00023004"/>
    </source>
</evidence>
<feature type="transmembrane region" description="Helical" evidence="14">
    <location>
        <begin position="55"/>
        <end position="77"/>
    </location>
</feature>
<reference evidence="16" key="2">
    <citation type="journal article" date="2018" name="BMC Genomics">
        <title>A manually annotated Actinidia chinensis var. chinensis (kiwifruit) genome highlights the challenges associated with draft genomes and gene prediction in plants.</title>
        <authorList>
            <person name="Pilkington S.M."/>
            <person name="Crowhurst R."/>
            <person name="Hilario E."/>
            <person name="Nardozza S."/>
            <person name="Fraser L."/>
            <person name="Peng Y."/>
            <person name="Gunaseelan K."/>
            <person name="Simpson R."/>
            <person name="Tahir J."/>
            <person name="Deroles S.C."/>
            <person name="Templeton K."/>
            <person name="Luo Z."/>
            <person name="Davy M."/>
            <person name="Cheng C."/>
            <person name="McNeilage M."/>
            <person name="Scaglione D."/>
            <person name="Liu Y."/>
            <person name="Zhang Q."/>
            <person name="Datson P."/>
            <person name="De Silva N."/>
            <person name="Gardiner S.E."/>
            <person name="Bassett H."/>
            <person name="Chagne D."/>
            <person name="McCallum J."/>
            <person name="Dzierzon H."/>
            <person name="Deng C."/>
            <person name="Wang Y.Y."/>
            <person name="Barron L."/>
            <person name="Manako K."/>
            <person name="Bowen J."/>
            <person name="Foster T.M."/>
            <person name="Erridge Z.A."/>
            <person name="Tiffin H."/>
            <person name="Waite C.N."/>
            <person name="Davies K.M."/>
            <person name="Grierson E.P."/>
            <person name="Laing W.A."/>
            <person name="Kirk R."/>
            <person name="Chen X."/>
            <person name="Wood M."/>
            <person name="Montefiori M."/>
            <person name="Brummell D.A."/>
            <person name="Schwinn K.E."/>
            <person name="Catanach A."/>
            <person name="Fullerton C."/>
            <person name="Li D."/>
            <person name="Meiyalaghan S."/>
            <person name="Nieuwenhuizen N."/>
            <person name="Read N."/>
            <person name="Prakash R."/>
            <person name="Hunter D."/>
            <person name="Zhang H."/>
            <person name="McKenzie M."/>
            <person name="Knabel M."/>
            <person name="Harris A."/>
            <person name="Allan A.C."/>
            <person name="Gleave A."/>
            <person name="Chen A."/>
            <person name="Janssen B.J."/>
            <person name="Plunkett B."/>
            <person name="Ampomah-Dwamena C."/>
            <person name="Voogd C."/>
            <person name="Leif D."/>
            <person name="Lafferty D."/>
            <person name="Souleyre E.J.F."/>
            <person name="Varkonyi-Gasic E."/>
            <person name="Gambi F."/>
            <person name="Hanley J."/>
            <person name="Yao J.L."/>
            <person name="Cheung J."/>
            <person name="David K.M."/>
            <person name="Warren B."/>
            <person name="Marsh K."/>
            <person name="Snowden K.C."/>
            <person name="Lin-Wang K."/>
            <person name="Brian L."/>
            <person name="Martinez-Sanchez M."/>
            <person name="Wang M."/>
            <person name="Ileperuma N."/>
            <person name="Macnee N."/>
            <person name="Campin R."/>
            <person name="McAtee P."/>
            <person name="Drummond R.S.M."/>
            <person name="Espley R.V."/>
            <person name="Ireland H.S."/>
            <person name="Wu R."/>
            <person name="Atkinson R.G."/>
            <person name="Karunairetnam S."/>
            <person name="Bulley S."/>
            <person name="Chunkath S."/>
            <person name="Hanley Z."/>
            <person name="Storey R."/>
            <person name="Thrimawithana A.H."/>
            <person name="Thomson S."/>
            <person name="David C."/>
            <person name="Testolin R."/>
            <person name="Huang H."/>
            <person name="Hellens R.P."/>
            <person name="Schaffer R.J."/>
        </authorList>
    </citation>
    <scope>NUCLEOTIDE SEQUENCE [LARGE SCALE GENOMIC DNA]</scope>
    <source>
        <strain evidence="16">cv. Red5</strain>
    </source>
</reference>
<evidence type="ECO:0000256" key="3">
    <source>
        <dbReference type="ARBA" id="ARBA00010617"/>
    </source>
</evidence>
<dbReference type="GO" id="GO:0016020">
    <property type="term" value="C:membrane"/>
    <property type="evidence" value="ECO:0007669"/>
    <property type="project" value="UniProtKB-SubCell"/>
</dbReference>